<reference evidence="2 3" key="1">
    <citation type="journal article" date="2017" name="Nat. Ecol. Evol.">
        <title>Scallop genome provides insights into evolution of bilaterian karyotype and development.</title>
        <authorList>
            <person name="Wang S."/>
            <person name="Zhang J."/>
            <person name="Jiao W."/>
            <person name="Li J."/>
            <person name="Xun X."/>
            <person name="Sun Y."/>
            <person name="Guo X."/>
            <person name="Huan P."/>
            <person name="Dong B."/>
            <person name="Zhang L."/>
            <person name="Hu X."/>
            <person name="Sun X."/>
            <person name="Wang J."/>
            <person name="Zhao C."/>
            <person name="Wang Y."/>
            <person name="Wang D."/>
            <person name="Huang X."/>
            <person name="Wang R."/>
            <person name="Lv J."/>
            <person name="Li Y."/>
            <person name="Zhang Z."/>
            <person name="Liu B."/>
            <person name="Lu W."/>
            <person name="Hui Y."/>
            <person name="Liang J."/>
            <person name="Zhou Z."/>
            <person name="Hou R."/>
            <person name="Li X."/>
            <person name="Liu Y."/>
            <person name="Li H."/>
            <person name="Ning X."/>
            <person name="Lin Y."/>
            <person name="Zhao L."/>
            <person name="Xing Q."/>
            <person name="Dou J."/>
            <person name="Li Y."/>
            <person name="Mao J."/>
            <person name="Guo H."/>
            <person name="Dou H."/>
            <person name="Li T."/>
            <person name="Mu C."/>
            <person name="Jiang W."/>
            <person name="Fu Q."/>
            <person name="Fu X."/>
            <person name="Miao Y."/>
            <person name="Liu J."/>
            <person name="Yu Q."/>
            <person name="Li R."/>
            <person name="Liao H."/>
            <person name="Li X."/>
            <person name="Kong Y."/>
            <person name="Jiang Z."/>
            <person name="Chourrout D."/>
            <person name="Li R."/>
            <person name="Bao Z."/>
        </authorList>
    </citation>
    <scope>NUCLEOTIDE SEQUENCE [LARGE SCALE GENOMIC DNA]</scope>
    <source>
        <strain evidence="2 3">PY_sf001</strain>
    </source>
</reference>
<sequence>MEQTDSEILLTENQELVSGTDDMGRMVYLVVDKTLDKSGQQGTADLIYNIVDEQGLYDQMGTSATLDTDSQLITGHSASVSLDARGTVYQYTVPVSSVENYQLPLGQGASNSITDKVRVERVEQLSANNLTQAISADMLNNSTTADIILASSEEPDLNDTSIIQVQAYPSQDYGSMMSMPFIPSNVPSNIHTLCIPTSMEDAQLLNNFSADAMESLQSLLDVDVDTTITTTTEELIDSALDPATPTISHENYDNSLRADIDQINGKLTQQRSRSTTFSGNHGDVRRSKRLSSHTPKKYNHVQHEVEEEIEERKIANRTPPELLNAEYMSQEDVNMVKKSVSNFRPNFSSYPTLCKCKHKEKGTDIPVEQIWLHKNQMYYLPQINILVISFEEYVGFLRQDKWYVSVGEITQRLIPNFRSEVESYLVKNICDKQFLSLEEIEYLKQRRCVNQSMKSGTMISLDTLRVMCKFLASTKAFIQAPTNGLSNAAHGIFYKKLLEKNTRCSKCGGAVKNIEASDRYVLLDSPVEILYSRRIQESSTSQETSLQKSMYVGEVTIGNVFFKSFKLDELTYISLKEIVECQVFNLQVLQSRLVQLQYRPRPAPTAIDCHFSNERTNVNQTLWIDLMTLRCACCMSRQRSPTSKIEVLQQMFSRGQYTCTFDLEIVAFDDYDSANNETVYTLDPHTYKITTRHNYNQSVHAGAGRKVQRSLSNEEEKRTETTNVVMKSNLPSVKPKAKSSKVTIRRTSPRKTVLEPSRTEEEEALSLKPGVYYFADKNSIVDFLKNKTTNDTLREDMECKVISQKRSNIPALSKPVFRVKSAPETAPHLIRSGSYSHKRANNQKTHAAPKRGFKRKLQELQTDTHFNTEVIHDFTQDVTYCENRTRKENDVSSSVQYYQDIQTVPQLSSQHGHDTYEYSTSGRHDLGLVESPEVQDKNVDSTAAHNVEEEMEFSHSCGGKGRLTTHPSSTVGNLQDVETQGTGHKSKVFLNESNNEEENYDDYSNNDFGEIEEEFSNSSADVKADNLHSVPENSKFSSPEQSNSIFDKNQDLSTSTPHSVFKGILRTPRKRTEYHSSESSSVQSPVANVDLIEQTRKLPCPNWLSPSARLRSARSGDLSLSQVKPNKYDIGMTPDEIVRTDLFSPGDGGIFSTPCVSPILDRKSDKTGKTYKMERLYNKCASLDTSTDADKSLHVLATVATDLETLDKTSQSNISDRNHLRVFNSVVPCELDKEKSVGVGTKKTMKRDRFVLFLRQLLDHVTISRESPSKKCVAVKFKDVAKTHFPALWKESGQTRLKKLARLLALSVPASAVEDGLPLT</sequence>
<evidence type="ECO:0000256" key="1">
    <source>
        <dbReference type="SAM" id="MobiDB-lite"/>
    </source>
</evidence>
<dbReference type="OrthoDB" id="6152983at2759"/>
<feature type="region of interest" description="Disordered" evidence="1">
    <location>
        <begin position="268"/>
        <end position="299"/>
    </location>
</feature>
<feature type="compositionally biased region" description="Polar residues" evidence="1">
    <location>
        <begin position="1031"/>
        <end position="1053"/>
    </location>
</feature>
<feature type="region of interest" description="Disordered" evidence="1">
    <location>
        <begin position="954"/>
        <end position="1001"/>
    </location>
</feature>
<feature type="region of interest" description="Disordered" evidence="1">
    <location>
        <begin position="732"/>
        <end position="757"/>
    </location>
</feature>
<organism evidence="2 3">
    <name type="scientific">Mizuhopecten yessoensis</name>
    <name type="common">Japanese scallop</name>
    <name type="synonym">Patinopecten yessoensis</name>
    <dbReference type="NCBI Taxonomy" id="6573"/>
    <lineage>
        <taxon>Eukaryota</taxon>
        <taxon>Metazoa</taxon>
        <taxon>Spiralia</taxon>
        <taxon>Lophotrochozoa</taxon>
        <taxon>Mollusca</taxon>
        <taxon>Bivalvia</taxon>
        <taxon>Autobranchia</taxon>
        <taxon>Pteriomorphia</taxon>
        <taxon>Pectinida</taxon>
        <taxon>Pectinoidea</taxon>
        <taxon>Pectinidae</taxon>
        <taxon>Mizuhopecten</taxon>
    </lineage>
</organism>
<dbReference type="Proteomes" id="UP000242188">
    <property type="component" value="Unassembled WGS sequence"/>
</dbReference>
<evidence type="ECO:0000313" key="3">
    <source>
        <dbReference type="Proteomes" id="UP000242188"/>
    </source>
</evidence>
<accession>A0A210PYA3</accession>
<evidence type="ECO:0000313" key="2">
    <source>
        <dbReference type="EMBL" id="OWF41467.1"/>
    </source>
</evidence>
<comment type="caution">
    <text evidence="2">The sequence shown here is derived from an EMBL/GenBank/DDBJ whole genome shotgun (WGS) entry which is preliminary data.</text>
</comment>
<feature type="region of interest" description="Disordered" evidence="1">
    <location>
        <begin position="1029"/>
        <end position="1053"/>
    </location>
</feature>
<keyword evidence="3" id="KW-1185">Reference proteome</keyword>
<feature type="region of interest" description="Disordered" evidence="1">
    <location>
        <begin position="699"/>
        <end position="720"/>
    </location>
</feature>
<protein>
    <submittedName>
        <fullName evidence="2">Uncharacterized protein</fullName>
    </submittedName>
</protein>
<feature type="compositionally biased region" description="Polar residues" evidence="1">
    <location>
        <begin position="268"/>
        <end position="279"/>
    </location>
</feature>
<feature type="compositionally biased region" description="Polar residues" evidence="1">
    <location>
        <begin position="965"/>
        <end position="983"/>
    </location>
</feature>
<gene>
    <name evidence="2" type="ORF">KP79_PYT17358</name>
</gene>
<name>A0A210PYA3_MIZYE</name>
<proteinExistence type="predicted"/>
<feature type="compositionally biased region" description="Basic residues" evidence="1">
    <location>
        <begin position="286"/>
        <end position="299"/>
    </location>
</feature>
<feature type="compositionally biased region" description="Basic residues" evidence="1">
    <location>
        <begin position="735"/>
        <end position="749"/>
    </location>
</feature>
<dbReference type="EMBL" id="NEDP02005386">
    <property type="protein sequence ID" value="OWF41467.1"/>
    <property type="molecule type" value="Genomic_DNA"/>
</dbReference>